<keyword evidence="7" id="KW-0408">Iron</keyword>
<dbReference type="InterPro" id="IPR016454">
    <property type="entry name" value="Cysteine_dSase"/>
</dbReference>
<evidence type="ECO:0000256" key="5">
    <source>
        <dbReference type="ARBA" id="ARBA00022723"/>
    </source>
</evidence>
<keyword evidence="4 12" id="KW-0808">Transferase</keyword>
<dbReference type="InterPro" id="IPR000192">
    <property type="entry name" value="Aminotrans_V_dom"/>
</dbReference>
<dbReference type="InterPro" id="IPR015424">
    <property type="entry name" value="PyrdxlP-dep_Trfase"/>
</dbReference>
<dbReference type="PANTHER" id="PTHR11601:SF34">
    <property type="entry name" value="CYSTEINE DESULFURASE"/>
    <property type="match status" value="1"/>
</dbReference>
<evidence type="ECO:0000256" key="10">
    <source>
        <dbReference type="RuleBase" id="RU004504"/>
    </source>
</evidence>
<dbReference type="Gene3D" id="3.40.640.10">
    <property type="entry name" value="Type I PLP-dependent aspartate aminotransferase-like (Major domain)"/>
    <property type="match status" value="1"/>
</dbReference>
<organism evidence="12">
    <name type="scientific">uncultured Rubrobacteraceae bacterium</name>
    <dbReference type="NCBI Taxonomy" id="349277"/>
    <lineage>
        <taxon>Bacteria</taxon>
        <taxon>Bacillati</taxon>
        <taxon>Actinomycetota</taxon>
        <taxon>Rubrobacteria</taxon>
        <taxon>Rubrobacterales</taxon>
        <taxon>Rubrobacteraceae</taxon>
        <taxon>environmental samples</taxon>
    </lineage>
</organism>
<protein>
    <recommendedName>
        <fullName evidence="3">cysteine desulfurase</fullName>
        <ecNumber evidence="3">2.8.1.7</ecNumber>
    </recommendedName>
</protein>
<dbReference type="InterPro" id="IPR015421">
    <property type="entry name" value="PyrdxlP-dep_Trfase_major"/>
</dbReference>
<dbReference type="PIRSF" id="PIRSF005572">
    <property type="entry name" value="NifS"/>
    <property type="match status" value="1"/>
</dbReference>
<accession>A0A6J4R7F1</accession>
<keyword evidence="5" id="KW-0479">Metal-binding</keyword>
<comment type="cofactor">
    <cofactor evidence="1 10">
        <name>pyridoxal 5'-phosphate</name>
        <dbReference type="ChEBI" id="CHEBI:597326"/>
    </cofactor>
</comment>
<dbReference type="EC" id="2.8.1.7" evidence="3"/>
<dbReference type="AlphaFoldDB" id="A0A6J4R7F1"/>
<dbReference type="GO" id="GO:0046872">
    <property type="term" value="F:metal ion binding"/>
    <property type="evidence" value="ECO:0007669"/>
    <property type="project" value="UniProtKB-KW"/>
</dbReference>
<evidence type="ECO:0000256" key="2">
    <source>
        <dbReference type="ARBA" id="ARBA00006490"/>
    </source>
</evidence>
<dbReference type="GO" id="GO:0051536">
    <property type="term" value="F:iron-sulfur cluster binding"/>
    <property type="evidence" value="ECO:0007669"/>
    <property type="project" value="UniProtKB-KW"/>
</dbReference>
<comment type="catalytic activity">
    <reaction evidence="9">
        <text>(sulfur carrier)-H + L-cysteine = (sulfur carrier)-SH + L-alanine</text>
        <dbReference type="Rhea" id="RHEA:43892"/>
        <dbReference type="Rhea" id="RHEA-COMP:14737"/>
        <dbReference type="Rhea" id="RHEA-COMP:14739"/>
        <dbReference type="ChEBI" id="CHEBI:29917"/>
        <dbReference type="ChEBI" id="CHEBI:35235"/>
        <dbReference type="ChEBI" id="CHEBI:57972"/>
        <dbReference type="ChEBI" id="CHEBI:64428"/>
        <dbReference type="EC" id="2.8.1.7"/>
    </reaction>
</comment>
<dbReference type="SUPFAM" id="SSF53383">
    <property type="entry name" value="PLP-dependent transferases"/>
    <property type="match status" value="1"/>
</dbReference>
<feature type="domain" description="Aminotransferase class V" evidence="11">
    <location>
        <begin position="3"/>
        <end position="365"/>
    </location>
</feature>
<evidence type="ECO:0000259" key="11">
    <source>
        <dbReference type="Pfam" id="PF00266"/>
    </source>
</evidence>
<gene>
    <name evidence="12" type="ORF">AVDCRST_MAG25-1550</name>
</gene>
<evidence type="ECO:0000313" key="12">
    <source>
        <dbReference type="EMBL" id="CAA9466225.1"/>
    </source>
</evidence>
<name>A0A6J4R7F1_9ACTN</name>
<evidence type="ECO:0000256" key="4">
    <source>
        <dbReference type="ARBA" id="ARBA00022679"/>
    </source>
</evidence>
<evidence type="ECO:0000256" key="7">
    <source>
        <dbReference type="ARBA" id="ARBA00023004"/>
    </source>
</evidence>
<dbReference type="Pfam" id="PF00266">
    <property type="entry name" value="Aminotran_5"/>
    <property type="match status" value="1"/>
</dbReference>
<dbReference type="InterPro" id="IPR015422">
    <property type="entry name" value="PyrdxlP-dep_Trfase_small"/>
</dbReference>
<keyword evidence="6" id="KW-0663">Pyridoxal phosphate</keyword>
<keyword evidence="8" id="KW-0411">Iron-sulfur</keyword>
<evidence type="ECO:0000256" key="1">
    <source>
        <dbReference type="ARBA" id="ARBA00001933"/>
    </source>
</evidence>
<evidence type="ECO:0000256" key="3">
    <source>
        <dbReference type="ARBA" id="ARBA00012239"/>
    </source>
</evidence>
<reference evidence="12" key="1">
    <citation type="submission" date="2020-02" db="EMBL/GenBank/DDBJ databases">
        <authorList>
            <person name="Meier V. D."/>
        </authorList>
    </citation>
    <scope>NUCLEOTIDE SEQUENCE</scope>
    <source>
        <strain evidence="12">AVDCRST_MAG25</strain>
    </source>
</reference>
<evidence type="ECO:0000256" key="8">
    <source>
        <dbReference type="ARBA" id="ARBA00023014"/>
    </source>
</evidence>
<dbReference type="InterPro" id="IPR020578">
    <property type="entry name" value="Aminotrans_V_PyrdxlP_BS"/>
</dbReference>
<dbReference type="PANTHER" id="PTHR11601">
    <property type="entry name" value="CYSTEINE DESULFURYLASE FAMILY MEMBER"/>
    <property type="match status" value="1"/>
</dbReference>
<sequence>MPIYLDYNATTPLDGRVLDAMLPYLKGDFGNPSSATHPYGRTASAAVDLAREETAGALNASPAEITFTAGATESDNIALLGLLRPGDHLVTAATEHEAILETAYHLARTGVRVTVLPVDRHGLVHPDALSEALEPGTSLVSIMLANNETGTLNPVRELAGVAHERGIPFHTDAAQAFCKVPVDVEDLGVDLLSLSAHKCYGPKGVGALYVRSHPLPGVRHALPQPILFGGGQERGIRSGTLNVPGIVGLGRAASLGAASLPEEAGRIRALRDRLHAALESGIPRLRLNGSPEHRLPGTLNVSFPGVDVGELLGSLPGLAASAGSACASLDAGPSRILEAMGLEDGSWGTVRLSLGRFTTGEEVERAAEMIVRAAADLGAGNEGRDNLGATSRSSTRM</sequence>
<comment type="similarity">
    <text evidence="2">Belongs to the class-V pyridoxal-phosphate-dependent aminotransferase family. NifS/IscS subfamily.</text>
</comment>
<dbReference type="EMBL" id="CADCVI010000093">
    <property type="protein sequence ID" value="CAA9466225.1"/>
    <property type="molecule type" value="Genomic_DNA"/>
</dbReference>
<evidence type="ECO:0000256" key="9">
    <source>
        <dbReference type="ARBA" id="ARBA00050776"/>
    </source>
</evidence>
<proteinExistence type="inferred from homology"/>
<dbReference type="Gene3D" id="3.90.1150.10">
    <property type="entry name" value="Aspartate Aminotransferase, domain 1"/>
    <property type="match status" value="1"/>
</dbReference>
<dbReference type="PROSITE" id="PS00595">
    <property type="entry name" value="AA_TRANSFER_CLASS_5"/>
    <property type="match status" value="1"/>
</dbReference>
<evidence type="ECO:0000256" key="6">
    <source>
        <dbReference type="ARBA" id="ARBA00022898"/>
    </source>
</evidence>
<dbReference type="GO" id="GO:0031071">
    <property type="term" value="F:cysteine desulfurase activity"/>
    <property type="evidence" value="ECO:0007669"/>
    <property type="project" value="UniProtKB-EC"/>
</dbReference>